<evidence type="ECO:0000313" key="1">
    <source>
        <dbReference type="EMBL" id="KAF2709025.1"/>
    </source>
</evidence>
<dbReference type="EMBL" id="MU005771">
    <property type="protein sequence ID" value="KAF2709025.1"/>
    <property type="molecule type" value="Genomic_DNA"/>
</dbReference>
<dbReference type="Proteomes" id="UP000799428">
    <property type="component" value="Unassembled WGS sequence"/>
</dbReference>
<proteinExistence type="predicted"/>
<organism evidence="1 2">
    <name type="scientific">Pleomassaria siparia CBS 279.74</name>
    <dbReference type="NCBI Taxonomy" id="1314801"/>
    <lineage>
        <taxon>Eukaryota</taxon>
        <taxon>Fungi</taxon>
        <taxon>Dikarya</taxon>
        <taxon>Ascomycota</taxon>
        <taxon>Pezizomycotina</taxon>
        <taxon>Dothideomycetes</taxon>
        <taxon>Pleosporomycetidae</taxon>
        <taxon>Pleosporales</taxon>
        <taxon>Pleomassariaceae</taxon>
        <taxon>Pleomassaria</taxon>
    </lineage>
</organism>
<protein>
    <submittedName>
        <fullName evidence="1">Uncharacterized protein</fullName>
    </submittedName>
</protein>
<sequence length="177" mass="20635">MDTPYGFIIYRGDYGDDAQWERYMAYLKHQTRTGLEDEGEAELFDLMDWKVISSPDMQDEDPDEIRERFRKWLQSGEEKFDANSYRHRACLYVNQACLECLDLFMEDKSLETDDPLTLCDISGITFGILVSRRKHEDWVMVGMSYLMPNAGDTIMEYGSGCGWHDIYVPQGDVCVNF</sequence>
<gene>
    <name evidence="1" type="ORF">K504DRAFT_534567</name>
</gene>
<dbReference type="OrthoDB" id="4424523at2759"/>
<keyword evidence="2" id="KW-1185">Reference proteome</keyword>
<evidence type="ECO:0000313" key="2">
    <source>
        <dbReference type="Proteomes" id="UP000799428"/>
    </source>
</evidence>
<accession>A0A6G1K910</accession>
<dbReference type="AlphaFoldDB" id="A0A6G1K910"/>
<reference evidence="1" key="1">
    <citation type="journal article" date="2020" name="Stud. Mycol.">
        <title>101 Dothideomycetes genomes: a test case for predicting lifestyles and emergence of pathogens.</title>
        <authorList>
            <person name="Haridas S."/>
            <person name="Albert R."/>
            <person name="Binder M."/>
            <person name="Bloem J."/>
            <person name="Labutti K."/>
            <person name="Salamov A."/>
            <person name="Andreopoulos B."/>
            <person name="Baker S."/>
            <person name="Barry K."/>
            <person name="Bills G."/>
            <person name="Bluhm B."/>
            <person name="Cannon C."/>
            <person name="Castanera R."/>
            <person name="Culley D."/>
            <person name="Daum C."/>
            <person name="Ezra D."/>
            <person name="Gonzalez J."/>
            <person name="Henrissat B."/>
            <person name="Kuo A."/>
            <person name="Liang C."/>
            <person name="Lipzen A."/>
            <person name="Lutzoni F."/>
            <person name="Magnuson J."/>
            <person name="Mondo S."/>
            <person name="Nolan M."/>
            <person name="Ohm R."/>
            <person name="Pangilinan J."/>
            <person name="Park H.-J."/>
            <person name="Ramirez L."/>
            <person name="Alfaro M."/>
            <person name="Sun H."/>
            <person name="Tritt A."/>
            <person name="Yoshinaga Y."/>
            <person name="Zwiers L.-H."/>
            <person name="Turgeon B."/>
            <person name="Goodwin S."/>
            <person name="Spatafora J."/>
            <person name="Crous P."/>
            <person name="Grigoriev I."/>
        </authorList>
    </citation>
    <scope>NUCLEOTIDE SEQUENCE</scope>
    <source>
        <strain evidence="1">CBS 279.74</strain>
    </source>
</reference>
<name>A0A6G1K910_9PLEO</name>